<dbReference type="SMART" id="SM00382">
    <property type="entry name" value="AAA"/>
    <property type="match status" value="1"/>
</dbReference>
<dbReference type="PROSITE" id="PS50929">
    <property type="entry name" value="ABC_TM1F"/>
    <property type="match status" value="1"/>
</dbReference>
<dbReference type="GO" id="GO:0005524">
    <property type="term" value="F:ATP binding"/>
    <property type="evidence" value="ECO:0007669"/>
    <property type="project" value="UniProtKB-KW"/>
</dbReference>
<proteinExistence type="predicted"/>
<accession>A0A327S0I4</accession>
<evidence type="ECO:0000256" key="3">
    <source>
        <dbReference type="ARBA" id="ARBA00022475"/>
    </source>
</evidence>
<dbReference type="Gene3D" id="1.20.1560.10">
    <property type="entry name" value="ABC transporter type 1, transmembrane domain"/>
    <property type="match status" value="1"/>
</dbReference>
<dbReference type="Pfam" id="PF00005">
    <property type="entry name" value="ABC_tran"/>
    <property type="match status" value="1"/>
</dbReference>
<dbReference type="CDD" id="cd18548">
    <property type="entry name" value="ABC_6TM_Tm287_like"/>
    <property type="match status" value="1"/>
</dbReference>
<evidence type="ECO:0000256" key="6">
    <source>
        <dbReference type="ARBA" id="ARBA00022840"/>
    </source>
</evidence>
<comment type="caution">
    <text evidence="12">The sequence shown here is derived from an EMBL/GenBank/DDBJ whole genome shotgun (WGS) entry which is preliminary data.</text>
</comment>
<dbReference type="PROSITE" id="PS50893">
    <property type="entry name" value="ABC_TRANSPORTER_2"/>
    <property type="match status" value="1"/>
</dbReference>
<evidence type="ECO:0000256" key="1">
    <source>
        <dbReference type="ARBA" id="ARBA00004651"/>
    </source>
</evidence>
<reference evidence="12 13" key="1">
    <citation type="submission" date="2018-06" db="EMBL/GenBank/DDBJ databases">
        <title>Genomic Encyclopedia of Archaeal and Bacterial Type Strains, Phase II (KMG-II): from individual species to whole genera.</title>
        <authorList>
            <person name="Goeker M."/>
        </authorList>
    </citation>
    <scope>NUCLEOTIDE SEQUENCE [LARGE SCALE GENOMIC DNA]</scope>
    <source>
        <strain evidence="12 13">DSM 14825</strain>
    </source>
</reference>
<dbReference type="FunFam" id="3.40.50.300:FF:000221">
    <property type="entry name" value="Multidrug ABC transporter ATP-binding protein"/>
    <property type="match status" value="1"/>
</dbReference>
<evidence type="ECO:0000256" key="9">
    <source>
        <dbReference type="SAM" id="Phobius"/>
    </source>
</evidence>
<dbReference type="GO" id="GO:0005886">
    <property type="term" value="C:plasma membrane"/>
    <property type="evidence" value="ECO:0007669"/>
    <property type="project" value="UniProtKB-SubCell"/>
</dbReference>
<dbReference type="PROSITE" id="PS00211">
    <property type="entry name" value="ABC_TRANSPORTER_1"/>
    <property type="match status" value="1"/>
</dbReference>
<feature type="transmembrane region" description="Helical" evidence="9">
    <location>
        <begin position="155"/>
        <end position="174"/>
    </location>
</feature>
<dbReference type="SUPFAM" id="SSF90123">
    <property type="entry name" value="ABC transporter transmembrane region"/>
    <property type="match status" value="1"/>
</dbReference>
<dbReference type="Proteomes" id="UP000249754">
    <property type="component" value="Unassembled WGS sequence"/>
</dbReference>
<evidence type="ECO:0000256" key="4">
    <source>
        <dbReference type="ARBA" id="ARBA00022692"/>
    </source>
</evidence>
<feature type="domain" description="ABC transmembrane type-1" evidence="11">
    <location>
        <begin position="16"/>
        <end position="298"/>
    </location>
</feature>
<dbReference type="InterPro" id="IPR011527">
    <property type="entry name" value="ABC1_TM_dom"/>
</dbReference>
<feature type="transmembrane region" description="Helical" evidence="9">
    <location>
        <begin position="52"/>
        <end position="76"/>
    </location>
</feature>
<keyword evidence="7 9" id="KW-1133">Transmembrane helix</keyword>
<feature type="transmembrane region" description="Helical" evidence="9">
    <location>
        <begin position="133"/>
        <end position="149"/>
    </location>
</feature>
<dbReference type="GO" id="GO:0016887">
    <property type="term" value="F:ATP hydrolysis activity"/>
    <property type="evidence" value="ECO:0007669"/>
    <property type="project" value="InterPro"/>
</dbReference>
<dbReference type="AlphaFoldDB" id="A0A327S0I4"/>
<gene>
    <name evidence="12" type="ORF">LY11_04750</name>
</gene>
<dbReference type="PANTHER" id="PTHR43394:SF1">
    <property type="entry name" value="ATP-BINDING CASSETTE SUB-FAMILY B MEMBER 10, MITOCHONDRIAL"/>
    <property type="match status" value="1"/>
</dbReference>
<dbReference type="InterPro" id="IPR036640">
    <property type="entry name" value="ABC1_TM_sf"/>
</dbReference>
<evidence type="ECO:0000256" key="2">
    <source>
        <dbReference type="ARBA" id="ARBA00022448"/>
    </source>
</evidence>
<dbReference type="Gene3D" id="3.40.50.300">
    <property type="entry name" value="P-loop containing nucleotide triphosphate hydrolases"/>
    <property type="match status" value="1"/>
</dbReference>
<feature type="transmembrane region" description="Helical" evidence="9">
    <location>
        <begin position="278"/>
        <end position="296"/>
    </location>
</feature>
<evidence type="ECO:0000256" key="7">
    <source>
        <dbReference type="ARBA" id="ARBA00022989"/>
    </source>
</evidence>
<organism evidence="12 13">
    <name type="scientific">Pedobacter cryoconitis</name>
    <dbReference type="NCBI Taxonomy" id="188932"/>
    <lineage>
        <taxon>Bacteria</taxon>
        <taxon>Pseudomonadati</taxon>
        <taxon>Bacteroidota</taxon>
        <taxon>Sphingobacteriia</taxon>
        <taxon>Sphingobacteriales</taxon>
        <taxon>Sphingobacteriaceae</taxon>
        <taxon>Pedobacter</taxon>
    </lineage>
</organism>
<keyword evidence="8 9" id="KW-0472">Membrane</keyword>
<protein>
    <submittedName>
        <fullName evidence="12">ATP-binding cassette subfamily B protein</fullName>
    </submittedName>
</protein>
<dbReference type="InterPro" id="IPR027417">
    <property type="entry name" value="P-loop_NTPase"/>
</dbReference>
<evidence type="ECO:0000313" key="12">
    <source>
        <dbReference type="EMBL" id="RAJ22610.1"/>
    </source>
</evidence>
<keyword evidence="5" id="KW-0547">Nucleotide-binding</keyword>
<feature type="domain" description="ABC transporter" evidence="10">
    <location>
        <begin position="334"/>
        <end position="570"/>
    </location>
</feature>
<keyword evidence="2" id="KW-0813">Transport</keyword>
<dbReference type="InterPro" id="IPR039421">
    <property type="entry name" value="Type_1_exporter"/>
</dbReference>
<dbReference type="SUPFAM" id="SSF52540">
    <property type="entry name" value="P-loop containing nucleoside triphosphate hydrolases"/>
    <property type="match status" value="1"/>
</dbReference>
<keyword evidence="3" id="KW-1003">Cell membrane</keyword>
<dbReference type="GO" id="GO:0015421">
    <property type="term" value="F:ABC-type oligopeptide transporter activity"/>
    <property type="evidence" value="ECO:0007669"/>
    <property type="project" value="TreeGrafter"/>
</dbReference>
<evidence type="ECO:0000256" key="5">
    <source>
        <dbReference type="ARBA" id="ARBA00022741"/>
    </source>
</evidence>
<dbReference type="InterPro" id="IPR003439">
    <property type="entry name" value="ABC_transporter-like_ATP-bd"/>
</dbReference>
<dbReference type="RefSeq" id="WP_111636065.1">
    <property type="nucleotide sequence ID" value="NZ_QLLR01000037.1"/>
</dbReference>
<name>A0A327S0I4_9SPHI</name>
<dbReference type="InterPro" id="IPR003593">
    <property type="entry name" value="AAA+_ATPase"/>
</dbReference>
<evidence type="ECO:0000256" key="8">
    <source>
        <dbReference type="ARBA" id="ARBA00023136"/>
    </source>
</evidence>
<keyword evidence="6 12" id="KW-0067">ATP-binding</keyword>
<sequence length="579" mass="64496">MNAYFPFLKKYLTAFLMAPLLVFIDVMGEIVQPVLMSRIVDQGVQEKNLHYIIITGITMLVLSIVAIIGNVGNIYYSSKASVGFAAELRQGLFRKIQTFSFLNIDKFSSASLVTRMTNDINIIQNVVMMSLRLLIRAPLMLVFGVFMAARINSSLAFIIAVAIPVLGISIFFILRKSFPYFLRMQQKLDHVNGAIQEDLTNIRVVKSFVRESFEEKKFSISNNSLRDAAIKASSIVVMVTPVMMLVMNISIVAVVWFGGKKIISGTMHIGQLMSFITYITQILMSLTMLSMTIMAFSRAGASSKRVLEVLNADVDIVDTPSALERNIKIKAGKVEFRNVAFKYHKEAKRYVLNSINFIAHPGEQVAIIGATGSAKSTLVQLIPRLYEVGKGKILIDDLELKDYSLKNLRNSIGMVLQKNQLFSGTIKDNLRWGNPGATQEEIILACQEAQAHDFIMSFPKQYETELGQGGVNLSGGQKQRICIAMALVKHPLILILDDSTSAVDSTTEAKIQDEFKLHLKEVTIFIIAQRISSVQLADKIIVLDSGKIVGMGAHNELMKTNETYQEIYHSQQQKEGTVK</sequence>
<dbReference type="Pfam" id="PF00664">
    <property type="entry name" value="ABC_membrane"/>
    <property type="match status" value="1"/>
</dbReference>
<dbReference type="EMBL" id="QLLR01000037">
    <property type="protein sequence ID" value="RAJ22610.1"/>
    <property type="molecule type" value="Genomic_DNA"/>
</dbReference>
<comment type="subcellular location">
    <subcellularLocation>
        <location evidence="1">Cell membrane</location>
        <topology evidence="1">Multi-pass membrane protein</topology>
    </subcellularLocation>
</comment>
<dbReference type="OrthoDB" id="9760358at2"/>
<dbReference type="InterPro" id="IPR017871">
    <property type="entry name" value="ABC_transporter-like_CS"/>
</dbReference>
<evidence type="ECO:0000313" key="13">
    <source>
        <dbReference type="Proteomes" id="UP000249754"/>
    </source>
</evidence>
<feature type="transmembrane region" description="Helical" evidence="9">
    <location>
        <begin position="235"/>
        <end position="258"/>
    </location>
</feature>
<evidence type="ECO:0000259" key="10">
    <source>
        <dbReference type="PROSITE" id="PS50893"/>
    </source>
</evidence>
<evidence type="ECO:0000259" key="11">
    <source>
        <dbReference type="PROSITE" id="PS50929"/>
    </source>
</evidence>
<dbReference type="PANTHER" id="PTHR43394">
    <property type="entry name" value="ATP-DEPENDENT PERMEASE MDL1, MITOCHONDRIAL"/>
    <property type="match status" value="1"/>
</dbReference>
<keyword evidence="4 9" id="KW-0812">Transmembrane</keyword>